<accession>A0A4U9HRR5</accession>
<reference evidence="1 2" key="1">
    <citation type="submission" date="2019-05" db="EMBL/GenBank/DDBJ databases">
        <authorList>
            <consortium name="Pathogen Informatics"/>
        </authorList>
    </citation>
    <scope>NUCLEOTIDE SEQUENCE [LARGE SCALE GENOMIC DNA]</scope>
    <source>
        <strain evidence="1 2">NCTC13032</strain>
    </source>
</reference>
<evidence type="ECO:0000313" key="1">
    <source>
        <dbReference type="EMBL" id="VTP67168.1"/>
    </source>
</evidence>
<sequence length="52" mass="5495">MAAARWAGVIAYDTADAKDLLQAGQTSGYRVFGTAATGDHSLGMGCQRLWPH</sequence>
<proteinExistence type="predicted"/>
<name>A0A4U9HRR5_9ENTR</name>
<dbReference type="AlphaFoldDB" id="A0A4U9HRR5"/>
<protein>
    <submittedName>
        <fullName evidence="1">Uncharacterized protein</fullName>
    </submittedName>
</protein>
<dbReference type="EMBL" id="LR590464">
    <property type="protein sequence ID" value="VTP67168.1"/>
    <property type="molecule type" value="Genomic_DNA"/>
</dbReference>
<evidence type="ECO:0000313" key="2">
    <source>
        <dbReference type="Proteomes" id="UP000310719"/>
    </source>
</evidence>
<organism evidence="1 2">
    <name type="scientific">Leclercia adecarboxylata</name>
    <dbReference type="NCBI Taxonomy" id="83655"/>
    <lineage>
        <taxon>Bacteria</taxon>
        <taxon>Pseudomonadati</taxon>
        <taxon>Pseudomonadota</taxon>
        <taxon>Gammaproteobacteria</taxon>
        <taxon>Enterobacterales</taxon>
        <taxon>Enterobacteriaceae</taxon>
        <taxon>Leclercia</taxon>
    </lineage>
</organism>
<gene>
    <name evidence="1" type="ORF">NCTC13032_02907</name>
</gene>
<dbReference type="Proteomes" id="UP000310719">
    <property type="component" value="Chromosome"/>
</dbReference>